<dbReference type="STRING" id="1121895.GCA_000378485_01012"/>
<feature type="domain" description="BON" evidence="4">
    <location>
        <begin position="24"/>
        <end position="92"/>
    </location>
</feature>
<dbReference type="Gene3D" id="3.30.1340.30">
    <property type="match status" value="1"/>
</dbReference>
<dbReference type="EMBL" id="JRLX01000002">
    <property type="protein sequence ID" value="KGO88186.1"/>
    <property type="molecule type" value="Genomic_DNA"/>
</dbReference>
<dbReference type="InterPro" id="IPR052196">
    <property type="entry name" value="Bact_Kbp"/>
</dbReference>
<keyword evidence="2" id="KW-0963">Cytoplasm</keyword>
<sequence>MSTVTFNTDAGAQLFGGIPQAAPDKENLKASELLNFVKKLGLTYKNIKLSTNGQTVTLEGEVDRLEEAEKIALAVGNVGGVETVTNNMRVTVSAPPSKYHTVASGDSLSKIAGKYYGDVQKYNVIFEANKPMLTDPDKIYPGQVLRIPNA</sequence>
<dbReference type="RefSeq" id="WP_020212139.1">
    <property type="nucleotide sequence ID" value="NZ_JRLX01000002.1"/>
</dbReference>
<evidence type="ECO:0000313" key="6">
    <source>
        <dbReference type="EMBL" id="KGO88186.1"/>
    </source>
</evidence>
<evidence type="ECO:0000259" key="5">
    <source>
        <dbReference type="PROSITE" id="PS51782"/>
    </source>
</evidence>
<dbReference type="PANTHER" id="PTHR34700">
    <property type="entry name" value="POTASSIUM BINDING PROTEIN KBP"/>
    <property type="match status" value="1"/>
</dbReference>
<dbReference type="Pfam" id="PF01476">
    <property type="entry name" value="LysM"/>
    <property type="match status" value="1"/>
</dbReference>
<comment type="subcellular location">
    <subcellularLocation>
        <location evidence="1">Cytoplasm</location>
    </subcellularLocation>
</comment>
<name>A0A0A2M9A1_9FLAO</name>
<dbReference type="GO" id="GO:0005737">
    <property type="term" value="C:cytoplasm"/>
    <property type="evidence" value="ECO:0007669"/>
    <property type="project" value="UniProtKB-SubCell"/>
</dbReference>
<gene>
    <name evidence="6" type="ORF">Q765_03860</name>
</gene>
<dbReference type="Proteomes" id="UP000030152">
    <property type="component" value="Unassembled WGS sequence"/>
</dbReference>
<dbReference type="Pfam" id="PF04972">
    <property type="entry name" value="BON"/>
    <property type="match status" value="1"/>
</dbReference>
<dbReference type="SUPFAM" id="SSF54106">
    <property type="entry name" value="LysM domain"/>
    <property type="match status" value="1"/>
</dbReference>
<dbReference type="SMART" id="SM00257">
    <property type="entry name" value="LysM"/>
    <property type="match status" value="1"/>
</dbReference>
<reference evidence="6 7" key="1">
    <citation type="submission" date="2013-09" db="EMBL/GenBank/DDBJ databases">
        <authorList>
            <person name="Zeng Z."/>
            <person name="Chen C."/>
        </authorList>
    </citation>
    <scope>NUCLEOTIDE SEQUENCE [LARGE SCALE GENOMIC DNA]</scope>
    <source>
        <strain evidence="6 7">WB 3.3-2</strain>
    </source>
</reference>
<dbReference type="Gene3D" id="3.10.350.10">
    <property type="entry name" value="LysM domain"/>
    <property type="match status" value="1"/>
</dbReference>
<evidence type="ECO:0000256" key="1">
    <source>
        <dbReference type="ARBA" id="ARBA00004496"/>
    </source>
</evidence>
<dbReference type="PROSITE" id="PS50914">
    <property type="entry name" value="BON"/>
    <property type="match status" value="1"/>
</dbReference>
<protein>
    <recommendedName>
        <fullName evidence="3">Potassium binding protein Kbp</fullName>
    </recommendedName>
</protein>
<dbReference type="PANTHER" id="PTHR34700:SF8">
    <property type="entry name" value="POTASSIUM BINDING PROTEIN KBP"/>
    <property type="match status" value="1"/>
</dbReference>
<proteinExistence type="predicted"/>
<evidence type="ECO:0000256" key="3">
    <source>
        <dbReference type="ARBA" id="ARBA00072219"/>
    </source>
</evidence>
<accession>A0A0A2M9A1</accession>
<evidence type="ECO:0000259" key="4">
    <source>
        <dbReference type="PROSITE" id="PS50914"/>
    </source>
</evidence>
<keyword evidence="7" id="KW-1185">Reference proteome</keyword>
<dbReference type="PROSITE" id="PS51782">
    <property type="entry name" value="LYSM"/>
    <property type="match status" value="1"/>
</dbReference>
<evidence type="ECO:0000313" key="7">
    <source>
        <dbReference type="Proteomes" id="UP000030152"/>
    </source>
</evidence>
<dbReference type="NCBIfam" id="NF008399">
    <property type="entry name" value="PRK11198.1"/>
    <property type="match status" value="1"/>
</dbReference>
<comment type="caution">
    <text evidence="6">The sequence shown here is derived from an EMBL/GenBank/DDBJ whole genome shotgun (WGS) entry which is preliminary data.</text>
</comment>
<dbReference type="AlphaFoldDB" id="A0A0A2M9A1"/>
<dbReference type="InterPro" id="IPR018392">
    <property type="entry name" value="LysM"/>
</dbReference>
<dbReference type="eggNOG" id="COG1652">
    <property type="taxonomic scope" value="Bacteria"/>
</dbReference>
<organism evidence="6 7">
    <name type="scientific">Flavobacterium rivuli WB 3.3-2 = DSM 21788</name>
    <dbReference type="NCBI Taxonomy" id="1121895"/>
    <lineage>
        <taxon>Bacteria</taxon>
        <taxon>Pseudomonadati</taxon>
        <taxon>Bacteroidota</taxon>
        <taxon>Flavobacteriia</taxon>
        <taxon>Flavobacteriales</taxon>
        <taxon>Flavobacteriaceae</taxon>
        <taxon>Flavobacterium</taxon>
    </lineage>
</organism>
<dbReference type="InterPro" id="IPR036779">
    <property type="entry name" value="LysM_dom_sf"/>
</dbReference>
<feature type="domain" description="LysM" evidence="5">
    <location>
        <begin position="98"/>
        <end position="147"/>
    </location>
</feature>
<dbReference type="InterPro" id="IPR007055">
    <property type="entry name" value="BON_dom"/>
</dbReference>
<dbReference type="OrthoDB" id="370541at2"/>
<dbReference type="CDD" id="cd00118">
    <property type="entry name" value="LysM"/>
    <property type="match status" value="1"/>
</dbReference>
<dbReference type="FunFam" id="3.10.350.10:FF:000001">
    <property type="entry name" value="Peptidoglycan-binding protein LysM"/>
    <property type="match status" value="1"/>
</dbReference>
<evidence type="ECO:0000256" key="2">
    <source>
        <dbReference type="ARBA" id="ARBA00022490"/>
    </source>
</evidence>